<keyword evidence="6 17" id="KW-0813">Transport</keyword>
<evidence type="ECO:0000256" key="3">
    <source>
        <dbReference type="ARBA" id="ARBA00009025"/>
    </source>
</evidence>
<feature type="transmembrane region" description="Helical" evidence="17">
    <location>
        <begin position="365"/>
        <end position="393"/>
    </location>
</feature>
<dbReference type="GO" id="GO:0008137">
    <property type="term" value="F:NADH dehydrogenase (ubiquinone) activity"/>
    <property type="evidence" value="ECO:0007669"/>
    <property type="project" value="UniProtKB-UniRule"/>
</dbReference>
<evidence type="ECO:0000256" key="11">
    <source>
        <dbReference type="ARBA" id="ARBA00022989"/>
    </source>
</evidence>
<evidence type="ECO:0000256" key="12">
    <source>
        <dbReference type="ARBA" id="ARBA00023027"/>
    </source>
</evidence>
<evidence type="ECO:0000256" key="2">
    <source>
        <dbReference type="ARBA" id="ARBA00004225"/>
    </source>
</evidence>
<keyword evidence="9" id="KW-1278">Translocase</keyword>
<evidence type="ECO:0000256" key="5">
    <source>
        <dbReference type="ARBA" id="ARBA00021006"/>
    </source>
</evidence>
<dbReference type="RefSeq" id="YP_009472981.1">
    <property type="nucleotide sequence ID" value="NC_037376.1"/>
</dbReference>
<dbReference type="GO" id="GO:0031966">
    <property type="term" value="C:mitochondrial membrane"/>
    <property type="evidence" value="ECO:0007669"/>
    <property type="project" value="UniProtKB-SubCell"/>
</dbReference>
<accession>A0A343ISI6</accession>
<dbReference type="PANTHER" id="PTHR43507:SF20">
    <property type="entry name" value="NADH-UBIQUINONE OXIDOREDUCTASE CHAIN 4"/>
    <property type="match status" value="1"/>
</dbReference>
<feature type="domain" description="NADH:quinone oxidoreductase/Mrp antiporter transmembrane" evidence="18">
    <location>
        <begin position="104"/>
        <end position="383"/>
    </location>
</feature>
<feature type="domain" description="NADH:ubiquinone oxidoreductase chain 4 N-terminal" evidence="19">
    <location>
        <begin position="1"/>
        <end position="99"/>
    </location>
</feature>
<evidence type="ECO:0000256" key="7">
    <source>
        <dbReference type="ARBA" id="ARBA00022660"/>
    </source>
</evidence>
<evidence type="ECO:0000256" key="13">
    <source>
        <dbReference type="ARBA" id="ARBA00023075"/>
    </source>
</evidence>
<keyword evidence="7 17" id="KW-0679">Respiratory chain</keyword>
<keyword evidence="14 17" id="KW-0496">Mitochondrion</keyword>
<dbReference type="InterPro" id="IPR001750">
    <property type="entry name" value="ND/Mrp_TM"/>
</dbReference>
<keyword evidence="12 17" id="KW-0520">NAD</keyword>
<gene>
    <name evidence="20" type="primary">ND4</name>
</gene>
<reference evidence="20" key="1">
    <citation type="thesis" date="2017" institute="China Agricultural University">
        <title>Studies on the comparative mitochondrial genomics and phylogeny of Heteroptera (Insecta: Hemiptera).</title>
        <authorList>
            <person name="Jiang P."/>
        </authorList>
    </citation>
    <scope>NUCLEOTIDE SEQUENCE</scope>
</reference>
<keyword evidence="10 17" id="KW-0249">Electron transport</keyword>
<keyword evidence="8 17" id="KW-0812">Transmembrane</keyword>
<evidence type="ECO:0000256" key="16">
    <source>
        <dbReference type="ARBA" id="ARBA00049551"/>
    </source>
</evidence>
<dbReference type="InterPro" id="IPR000260">
    <property type="entry name" value="NADH4_N"/>
</dbReference>
<sequence>MMKLIFFVLFLIPLLMNWWMLVVSLIFLSFYMFLYPVTSYFSSISFGYGMDLISYCLIFLSVWIGVLMLLASSKVSFNFLYEKEFMLIILILLLFLILTFSTFNLFMFYLYFESTMIPTLFLIFGWGYQPERFLSGLYLLFYTLFASFPLLVGIFYIFNNCFTLYYFLVSLDMGIYLYFSLVMAFLVKMPMIFVHFWLPKAHVEAPVSGSMILAGVLLKLGGYGLYRVLFFMNNFFCNYVWIVLSLFGTFIVGLLCLVQVDIKSMIAYSSVSHMGLVISGIMTCSCYGLLGSLILMVGHGLCSSGLFALANMAYERSHSRMLLINKGLMTFMPTMSMFWFLFTINNMASPPSLNLVGEILLINSILGWSSLTSLFLAFSSFLSCCYSIYLYAITQHGSLYSGLNCESNGSLREYILLVMHWLPLNFLFLKIDIFTFLI</sequence>
<dbReference type="GO" id="GO:0048039">
    <property type="term" value="F:ubiquinone binding"/>
    <property type="evidence" value="ECO:0007669"/>
    <property type="project" value="TreeGrafter"/>
</dbReference>
<keyword evidence="15 17" id="KW-0472">Membrane</keyword>
<evidence type="ECO:0000256" key="10">
    <source>
        <dbReference type="ARBA" id="ARBA00022982"/>
    </source>
</evidence>
<feature type="transmembrane region" description="Helical" evidence="17">
    <location>
        <begin position="52"/>
        <end position="73"/>
    </location>
</feature>
<evidence type="ECO:0000256" key="17">
    <source>
        <dbReference type="RuleBase" id="RU003297"/>
    </source>
</evidence>
<feature type="transmembrane region" description="Helical" evidence="17">
    <location>
        <begin position="164"/>
        <end position="187"/>
    </location>
</feature>
<evidence type="ECO:0000256" key="1">
    <source>
        <dbReference type="ARBA" id="ARBA00003257"/>
    </source>
</evidence>
<geneLocation type="mitochondrion" evidence="20"/>
<dbReference type="PANTHER" id="PTHR43507">
    <property type="entry name" value="NADH-UBIQUINONE OXIDOREDUCTASE CHAIN 4"/>
    <property type="match status" value="1"/>
</dbReference>
<evidence type="ECO:0000256" key="6">
    <source>
        <dbReference type="ARBA" id="ARBA00022448"/>
    </source>
</evidence>
<proteinExistence type="inferred from homology"/>
<feature type="transmembrane region" description="Helical" evidence="17">
    <location>
        <begin position="238"/>
        <end position="258"/>
    </location>
</feature>
<feature type="transmembrane region" description="Helical" evidence="17">
    <location>
        <begin position="414"/>
        <end position="437"/>
    </location>
</feature>
<comment type="subcellular location">
    <subcellularLocation>
        <location evidence="2 17">Mitochondrion membrane</location>
        <topology evidence="2 17">Multi-pass membrane protein</topology>
    </subcellularLocation>
</comment>
<comment type="catalytic activity">
    <reaction evidence="16 17">
        <text>a ubiquinone + NADH + 5 H(+)(in) = a ubiquinol + NAD(+) + 4 H(+)(out)</text>
        <dbReference type="Rhea" id="RHEA:29091"/>
        <dbReference type="Rhea" id="RHEA-COMP:9565"/>
        <dbReference type="Rhea" id="RHEA-COMP:9566"/>
        <dbReference type="ChEBI" id="CHEBI:15378"/>
        <dbReference type="ChEBI" id="CHEBI:16389"/>
        <dbReference type="ChEBI" id="CHEBI:17976"/>
        <dbReference type="ChEBI" id="CHEBI:57540"/>
        <dbReference type="ChEBI" id="CHEBI:57945"/>
        <dbReference type="EC" id="7.1.1.2"/>
    </reaction>
</comment>
<evidence type="ECO:0000259" key="18">
    <source>
        <dbReference type="Pfam" id="PF00361"/>
    </source>
</evidence>
<feature type="transmembrane region" description="Helical" evidence="17">
    <location>
        <begin position="322"/>
        <end position="345"/>
    </location>
</feature>
<dbReference type="GeneID" id="37277989"/>
<evidence type="ECO:0000313" key="20">
    <source>
        <dbReference type="EMBL" id="AST10211.1"/>
    </source>
</evidence>
<evidence type="ECO:0000256" key="9">
    <source>
        <dbReference type="ARBA" id="ARBA00022967"/>
    </source>
</evidence>
<evidence type="ECO:0000256" key="15">
    <source>
        <dbReference type="ARBA" id="ARBA00023136"/>
    </source>
</evidence>
<dbReference type="EMBL" id="KX505857">
    <property type="protein sequence ID" value="AST10211.1"/>
    <property type="molecule type" value="Genomic_DNA"/>
</dbReference>
<keyword evidence="11 17" id="KW-1133">Transmembrane helix</keyword>
<dbReference type="AlphaFoldDB" id="A0A343ISI6"/>
<feature type="transmembrane region" description="Helical" evidence="17">
    <location>
        <begin position="289"/>
        <end position="310"/>
    </location>
</feature>
<feature type="transmembrane region" description="Helical" evidence="17">
    <location>
        <begin position="207"/>
        <end position="226"/>
    </location>
</feature>
<keyword evidence="13 17" id="KW-0830">Ubiquinone</keyword>
<name>A0A343ISI6_9HEMI</name>
<feature type="transmembrane region" description="Helical" evidence="17">
    <location>
        <begin position="85"/>
        <end position="103"/>
    </location>
</feature>
<dbReference type="CTD" id="4538"/>
<organism evidence="20">
    <name type="scientific">Notopteryx soror</name>
    <dbReference type="NCBI Taxonomy" id="2021948"/>
    <lineage>
        <taxon>Eukaryota</taxon>
        <taxon>Metazoa</taxon>
        <taxon>Ecdysozoa</taxon>
        <taxon>Arthropoda</taxon>
        <taxon>Hexapoda</taxon>
        <taxon>Insecta</taxon>
        <taxon>Pterygota</taxon>
        <taxon>Neoptera</taxon>
        <taxon>Paraneoptera</taxon>
        <taxon>Hemiptera</taxon>
        <taxon>Heteroptera</taxon>
        <taxon>Panheteroptera</taxon>
        <taxon>Pentatomomorpha</taxon>
        <taxon>Coreoidea</taxon>
        <taxon>Coreidae</taxon>
        <taxon>Coreinae</taxon>
        <taxon>Notopteryx</taxon>
    </lineage>
</organism>
<dbReference type="GO" id="GO:0042773">
    <property type="term" value="P:ATP synthesis coupled electron transport"/>
    <property type="evidence" value="ECO:0007669"/>
    <property type="project" value="InterPro"/>
</dbReference>
<comment type="function">
    <text evidence="1">Core subunit of the mitochondrial membrane respiratory chain NADH dehydrogenase (Complex I) that is believed to belong to the minimal assembly required for catalysis. Complex I functions in the transfer of electrons from NADH to the respiratory chain. The immediate electron acceptor for the enzyme is believed to be ubiquinone.</text>
</comment>
<comment type="similarity">
    <text evidence="3 17">Belongs to the complex I subunit 4 family.</text>
</comment>
<feature type="transmembrane region" description="Helical" evidence="17">
    <location>
        <begin position="139"/>
        <end position="158"/>
    </location>
</feature>
<evidence type="ECO:0000259" key="19">
    <source>
        <dbReference type="Pfam" id="PF01059"/>
    </source>
</evidence>
<dbReference type="GO" id="GO:0003954">
    <property type="term" value="F:NADH dehydrogenase activity"/>
    <property type="evidence" value="ECO:0007669"/>
    <property type="project" value="TreeGrafter"/>
</dbReference>
<dbReference type="PRINTS" id="PR01437">
    <property type="entry name" value="NUOXDRDTASE4"/>
</dbReference>
<protein>
    <recommendedName>
        <fullName evidence="5 17">NADH-ubiquinone oxidoreductase chain 4</fullName>
        <ecNumber evidence="4 17">7.1.1.2</ecNumber>
    </recommendedName>
</protein>
<comment type="function">
    <text evidence="17">Core subunit of the mitochondrial membrane respiratory chain NADH dehydrogenase (Complex I) which catalyzes electron transfer from NADH through the respiratory chain, using ubiquinone as an electron acceptor. Essential for the catalytic activity and assembly of complex I.</text>
</comment>
<dbReference type="GO" id="GO:0015990">
    <property type="term" value="P:electron transport coupled proton transport"/>
    <property type="evidence" value="ECO:0007669"/>
    <property type="project" value="TreeGrafter"/>
</dbReference>
<dbReference type="InterPro" id="IPR003918">
    <property type="entry name" value="NADH_UbQ_OxRdtase"/>
</dbReference>
<evidence type="ECO:0000256" key="8">
    <source>
        <dbReference type="ARBA" id="ARBA00022692"/>
    </source>
</evidence>
<dbReference type="Pfam" id="PF01059">
    <property type="entry name" value="Oxidored_q5_N"/>
    <property type="match status" value="1"/>
</dbReference>
<dbReference type="Pfam" id="PF00361">
    <property type="entry name" value="Proton_antipo_M"/>
    <property type="match status" value="1"/>
</dbReference>
<dbReference type="EC" id="7.1.1.2" evidence="4 17"/>
<evidence type="ECO:0000256" key="4">
    <source>
        <dbReference type="ARBA" id="ARBA00012944"/>
    </source>
</evidence>
<feature type="transmembrane region" description="Helical" evidence="17">
    <location>
        <begin position="7"/>
        <end position="32"/>
    </location>
</feature>
<evidence type="ECO:0000256" key="14">
    <source>
        <dbReference type="ARBA" id="ARBA00023128"/>
    </source>
</evidence>